<name>A0A9P9EQL4_9HYPO</name>
<dbReference type="EMBL" id="JAGMUU010000010">
    <property type="protein sequence ID" value="KAH7144517.1"/>
    <property type="molecule type" value="Genomic_DNA"/>
</dbReference>
<proteinExistence type="predicted"/>
<sequence length="660" mass="72595">MAHEEPEIRQITATLDAVTGTLHTSVEQKHNTSPGVLAARNERNIPIRHDNHQYLTDFGWNEDKARIEESLVEGLSNEDIWLLVRRFNKAPNHPSRCLDFNVAEEEEFSPNKLRAQLERLYMGLFVGLLAFAQHVARLRSWREPRRTASFCFVYFTAWIADYLMPALLITFMTLIVSPRARNLLFPPAPLALVDYETGGVSKPCAGILASTDSATGAPENAKGEAVENEASNFVTGIAAIAMNVLVDEDPQHNNAQKGGGMTEALPPPNTLATKVATVKDKASGVDRPSQDKTKAPMEEIMWSKMRPLMHQMCVVSDTWERCANLLSPSTPFPQDMDRYRVAGLMLPILILATFVPCYTVYRVATFAVGLGFFGIPILTHVHDWFKQQSLIAIETSFKRFPTDAQLTITLLRLGEAHRSPFPPPPWTKAPLQRPHELTDDVLGALGGDRPLGATEEEIHEAAEKNPEMVGQAGGNDDEATSSGSHGKRRSKVLSVIRTGARATAKSLIGVDKMRAKAGAESAKRRLGAASVLEEPLIAGPVEFKGQCRGEQGVFYITTDSASPCLCFSTESPQDASHGRTLHELQPAWVIPIANITELNKHSGYGAKAKLLAGWALEGKIMDGLEIVDKQGCSTLITSIPHRDELFNRLCAIGSQKWEVW</sequence>
<dbReference type="Proteomes" id="UP000717696">
    <property type="component" value="Unassembled WGS sequence"/>
</dbReference>
<feature type="transmembrane region" description="Helical" evidence="2">
    <location>
        <begin position="152"/>
        <end position="176"/>
    </location>
</feature>
<gene>
    <name evidence="3" type="ORF">B0J13DRAFT_444556</name>
</gene>
<dbReference type="OrthoDB" id="1708389at2759"/>
<accession>A0A9P9EQL4</accession>
<dbReference type="PANTHER" id="PTHR38694">
    <property type="entry name" value="CONSERVED EXPRESSED PROTEIN"/>
    <property type="match status" value="1"/>
</dbReference>
<feature type="region of interest" description="Disordered" evidence="1">
    <location>
        <begin position="462"/>
        <end position="490"/>
    </location>
</feature>
<keyword evidence="2" id="KW-0812">Transmembrane</keyword>
<reference evidence="3" key="1">
    <citation type="journal article" date="2021" name="Nat. Commun.">
        <title>Genetic determinants of endophytism in the Arabidopsis root mycobiome.</title>
        <authorList>
            <person name="Mesny F."/>
            <person name="Miyauchi S."/>
            <person name="Thiergart T."/>
            <person name="Pickel B."/>
            <person name="Atanasova L."/>
            <person name="Karlsson M."/>
            <person name="Huettel B."/>
            <person name="Barry K.W."/>
            <person name="Haridas S."/>
            <person name="Chen C."/>
            <person name="Bauer D."/>
            <person name="Andreopoulos W."/>
            <person name="Pangilinan J."/>
            <person name="LaButti K."/>
            <person name="Riley R."/>
            <person name="Lipzen A."/>
            <person name="Clum A."/>
            <person name="Drula E."/>
            <person name="Henrissat B."/>
            <person name="Kohler A."/>
            <person name="Grigoriev I.V."/>
            <person name="Martin F.M."/>
            <person name="Hacquard S."/>
        </authorList>
    </citation>
    <scope>NUCLEOTIDE SEQUENCE</scope>
    <source>
        <strain evidence="3">MPI-CAGE-AT-0021</strain>
    </source>
</reference>
<keyword evidence="2" id="KW-0472">Membrane</keyword>
<keyword evidence="4" id="KW-1185">Reference proteome</keyword>
<evidence type="ECO:0008006" key="5">
    <source>
        <dbReference type="Google" id="ProtNLM"/>
    </source>
</evidence>
<protein>
    <recommendedName>
        <fullName evidence="5">Transmembrane protein</fullName>
    </recommendedName>
</protein>
<evidence type="ECO:0000313" key="4">
    <source>
        <dbReference type="Proteomes" id="UP000717696"/>
    </source>
</evidence>
<dbReference type="AlphaFoldDB" id="A0A9P9EQL4"/>
<keyword evidence="2" id="KW-1133">Transmembrane helix</keyword>
<dbReference type="PANTHER" id="PTHR38694:SF1">
    <property type="entry name" value="PEROXIN DOMAIN-CONTAINING PROTEIN"/>
    <property type="match status" value="1"/>
</dbReference>
<organism evidence="3 4">
    <name type="scientific">Dactylonectria estremocensis</name>
    <dbReference type="NCBI Taxonomy" id="1079267"/>
    <lineage>
        <taxon>Eukaryota</taxon>
        <taxon>Fungi</taxon>
        <taxon>Dikarya</taxon>
        <taxon>Ascomycota</taxon>
        <taxon>Pezizomycotina</taxon>
        <taxon>Sordariomycetes</taxon>
        <taxon>Hypocreomycetidae</taxon>
        <taxon>Hypocreales</taxon>
        <taxon>Nectriaceae</taxon>
        <taxon>Dactylonectria</taxon>
    </lineage>
</organism>
<dbReference type="InterPro" id="IPR021709">
    <property type="entry name" value="DUF3292"/>
</dbReference>
<feature type="transmembrane region" description="Helical" evidence="2">
    <location>
        <begin position="120"/>
        <end position="140"/>
    </location>
</feature>
<comment type="caution">
    <text evidence="3">The sequence shown here is derived from an EMBL/GenBank/DDBJ whole genome shotgun (WGS) entry which is preliminary data.</text>
</comment>
<evidence type="ECO:0000256" key="1">
    <source>
        <dbReference type="SAM" id="MobiDB-lite"/>
    </source>
</evidence>
<feature type="transmembrane region" description="Helical" evidence="2">
    <location>
        <begin position="341"/>
        <end position="361"/>
    </location>
</feature>
<evidence type="ECO:0000313" key="3">
    <source>
        <dbReference type="EMBL" id="KAH7144517.1"/>
    </source>
</evidence>
<dbReference type="Pfam" id="PF11696">
    <property type="entry name" value="DUF3292"/>
    <property type="match status" value="1"/>
</dbReference>
<evidence type="ECO:0000256" key="2">
    <source>
        <dbReference type="SAM" id="Phobius"/>
    </source>
</evidence>